<evidence type="ECO:0000256" key="1">
    <source>
        <dbReference type="SAM" id="MobiDB-lite"/>
    </source>
</evidence>
<feature type="region of interest" description="Disordered" evidence="1">
    <location>
        <begin position="511"/>
        <end position="542"/>
    </location>
</feature>
<sequence length="619" mass="66916">MTATSKKRLFKFTTDEEEHCKSPEMAAATATAAATSKKMTYEFTIDDDELSEDGKPSTDQATMCNIYKLNLPASASILSKQIAKSQAKRAKKEERHRRRVDLSTVREQDETRVSNSEENSQNASPRPMTASALVPPDEIPDSAPASHCGGGGGRSRIDSAPLGVKLQRQASLPEDQRKAEPMDEEEAELLAMLLGGIERNERKQMTLNGAGNQKIQEAPIVQAPQIPPSPGLPRLPPGAKVSEWLLERSSSPDNVSVISSVLLEDSGLLLNYQNSVGDEEEDVFFDAEEEKPDDVVNCVEHELQGLSLNRNMAAMTQSLVRVEEETTTTDGPAANDSFRTGRSTSVSPRPTNEQFLRNTNGSATFNVKHSSTLARLQKLTPPNNGNTNPILSTTTTPLSSRTTRSVLRVHNVNSVPRPSVQNSTMSKSSVTANQTNRRAFSGVRMPDMNPTLQKSSPPVVTINPLTPSRPASVASSIGARSGVNGTMTASNLEGLQDLIQQQEDALRRAALNDQSTERKMSWQSDQDANNRQSTSVHSSLGSICSSKSIDGAHALSKMGTPTASRIPTPRSRLPTPRGSNLPKRVHSVAAAVRLATSKPESSTSTNGTARHFDNADECF</sequence>
<keyword evidence="5" id="KW-1267">Proteomics identification</keyword>
<dbReference type="eggNOG" id="ENOG502THA2">
    <property type="taxonomic scope" value="Eukaryota"/>
</dbReference>
<feature type="region of interest" description="Disordered" evidence="1">
    <location>
        <begin position="85"/>
        <end position="162"/>
    </location>
</feature>
<dbReference type="EMBL" id="BX284603">
    <property type="protein sequence ID" value="CCD73856.2"/>
    <property type="molecule type" value="Genomic_DNA"/>
</dbReference>
<dbReference type="OrthoDB" id="5827008at2759"/>
<feature type="region of interest" description="Disordered" evidence="1">
    <location>
        <begin position="595"/>
        <end position="619"/>
    </location>
</feature>
<feature type="compositionally biased region" description="Polar residues" evidence="1">
    <location>
        <begin position="113"/>
        <end position="124"/>
    </location>
</feature>
<dbReference type="AlphaFoldDB" id="Q7YZG7"/>
<feature type="region of interest" description="Disordered" evidence="1">
    <location>
        <begin position="464"/>
        <end position="485"/>
    </location>
</feature>
<organism evidence="2 3">
    <name type="scientific">Caenorhabditis elegans</name>
    <dbReference type="NCBI Taxonomy" id="6239"/>
    <lineage>
        <taxon>Eukaryota</taxon>
        <taxon>Metazoa</taxon>
        <taxon>Ecdysozoa</taxon>
        <taxon>Nematoda</taxon>
        <taxon>Chromadorea</taxon>
        <taxon>Rhabditida</taxon>
        <taxon>Rhabditina</taxon>
        <taxon>Rhabditomorpha</taxon>
        <taxon>Rhabditoidea</taxon>
        <taxon>Rhabditidae</taxon>
        <taxon>Peloderinae</taxon>
        <taxon>Caenorhabditis</taxon>
    </lineage>
</organism>
<evidence type="ECO:0000313" key="2">
    <source>
        <dbReference type="EMBL" id="CCD73856.2"/>
    </source>
</evidence>
<dbReference type="UCSC" id="Y55B1AR.2a">
    <property type="organism name" value="c. elegans"/>
</dbReference>
<dbReference type="InParanoid" id="Q7YZG7"/>
<dbReference type="Bgee" id="WBGene00021906">
    <property type="expression patterns" value="Expressed in germ line (C elegans) and 4 other cell types or tissues"/>
</dbReference>
<dbReference type="PaxDb" id="6239-Y55B1AR.2b"/>
<accession>Q7YZG7</accession>
<reference evidence="2 3" key="1">
    <citation type="journal article" date="1998" name="Science">
        <title>Genome sequence of the nematode C. elegans: a platform for investigating biology.</title>
        <authorList>
            <consortium name="The C. elegans sequencing consortium"/>
            <person name="Sulson J.E."/>
            <person name="Waterston R."/>
        </authorList>
    </citation>
    <scope>NUCLEOTIDE SEQUENCE [LARGE SCALE GENOMIC DNA]</scope>
    <source>
        <strain evidence="2 3">Bristol N2</strain>
    </source>
</reference>
<dbReference type="Proteomes" id="UP000001940">
    <property type="component" value="Chromosome III"/>
</dbReference>
<dbReference type="CTD" id="175211"/>
<feature type="compositionally biased region" description="Basic and acidic residues" evidence="1">
    <location>
        <begin position="610"/>
        <end position="619"/>
    </location>
</feature>
<feature type="region of interest" description="Disordered" evidence="1">
    <location>
        <begin position="325"/>
        <end position="357"/>
    </location>
</feature>
<dbReference type="AGR" id="WB:WBGene00021906"/>
<protein>
    <submittedName>
        <fullName evidence="2">Flocculation protein FLO11</fullName>
    </submittedName>
</protein>
<evidence type="ECO:0000313" key="3">
    <source>
        <dbReference type="Proteomes" id="UP000001940"/>
    </source>
</evidence>
<dbReference type="WormBase" id="Y55B1AR.2b">
    <property type="protein sequence ID" value="CE54080"/>
    <property type="gene ID" value="WBGene00021906"/>
</dbReference>
<feature type="region of interest" description="Disordered" evidence="1">
    <location>
        <begin position="378"/>
        <end position="402"/>
    </location>
</feature>
<feature type="region of interest" description="Disordered" evidence="1">
    <location>
        <begin position="554"/>
        <end position="583"/>
    </location>
</feature>
<feature type="compositionally biased region" description="Low complexity" evidence="1">
    <location>
        <begin position="386"/>
        <end position="402"/>
    </location>
</feature>
<dbReference type="KEGG" id="cel:CELE_Y55B1AR.2"/>
<evidence type="ECO:0007829" key="5">
    <source>
        <dbReference type="PeptideAtlas" id="Q7YZG7"/>
    </source>
</evidence>
<feature type="compositionally biased region" description="Polar residues" evidence="1">
    <location>
        <begin position="598"/>
        <end position="608"/>
    </location>
</feature>
<feature type="compositionally biased region" description="Polar residues" evidence="1">
    <location>
        <begin position="337"/>
        <end position="357"/>
    </location>
</feature>
<evidence type="ECO:0000313" key="4">
    <source>
        <dbReference type="WormBase" id="Y55B1AR.2b"/>
    </source>
</evidence>
<proteinExistence type="evidence at protein level"/>
<feature type="compositionally biased region" description="Basic and acidic residues" evidence="1">
    <location>
        <begin position="100"/>
        <end position="112"/>
    </location>
</feature>
<keyword evidence="3" id="KW-1185">Reference proteome</keyword>
<dbReference type="GeneID" id="175211"/>
<feature type="compositionally biased region" description="Basic residues" evidence="1">
    <location>
        <begin position="86"/>
        <end position="99"/>
    </location>
</feature>
<dbReference type="FunCoup" id="Q7YZG7">
    <property type="interactions" value="931"/>
</dbReference>
<gene>
    <name evidence="2" type="ORF">CELE_Y55B1AR.2</name>
    <name evidence="2 4" type="ORF">Y55B1AR.2</name>
</gene>
<name>Q7YZG7_CAEEL</name>
<feature type="region of interest" description="Disordered" evidence="1">
    <location>
        <begin position="415"/>
        <end position="435"/>
    </location>
</feature>
<dbReference type="ExpressionAtlas" id="Q7YZG7">
    <property type="expression patterns" value="baseline and differential"/>
</dbReference>
<dbReference type="HOGENOM" id="CLU_034134_0_0_1"/>
<feature type="compositionally biased region" description="Polar residues" evidence="1">
    <location>
        <begin position="521"/>
        <end position="537"/>
    </location>
</feature>